<proteinExistence type="predicted"/>
<dbReference type="InterPro" id="IPR002197">
    <property type="entry name" value="HTH_Fis"/>
</dbReference>
<dbReference type="Gene3D" id="1.10.10.60">
    <property type="entry name" value="Homeodomain-like"/>
    <property type="match status" value="1"/>
</dbReference>
<evidence type="ECO:0000313" key="3">
    <source>
        <dbReference type="EMBL" id="MDK3016503.1"/>
    </source>
</evidence>
<keyword evidence="4" id="KW-1185">Reference proteome</keyword>
<dbReference type="Pfam" id="PF02954">
    <property type="entry name" value="HTH_8"/>
    <property type="match status" value="1"/>
</dbReference>
<dbReference type="SUPFAM" id="SSF55781">
    <property type="entry name" value="GAF domain-like"/>
    <property type="match status" value="1"/>
</dbReference>
<gene>
    <name evidence="3" type="ORF">QO033_02375</name>
</gene>
<dbReference type="PRINTS" id="PR01590">
    <property type="entry name" value="HTHFIS"/>
</dbReference>
<sequence>MAQLLLGSPAQHAEMIEEAARSSQPGRSVIAASWRRSLLHHRLDPKTLTRPPRLEQPLIRQHRDRAEALLQASLPVMDRLAGGILDTGSSLLLADRHGLILEQRTRAADGELFGLAGLSVGADWSEAAEGTNAIGTCLADGRATVIWRDQHFFARNLPLICIGAPVEAADGSLAGVLNISSSREDLSDVQARLMALAIQDAAVQASTALFHTAFSGARIVTLGTEPGSGPSLLAVDRDDLVIGANRAARRALKLSAADLDDRQPLTDLMADLLGDSADRGADLDRALRSEVTRALHRAHGNVTRAAAALGISRATLYRKMKTLGIARRG</sequence>
<feature type="domain" description="GAF" evidence="1">
    <location>
        <begin position="83"/>
        <end position="208"/>
    </location>
</feature>
<dbReference type="InterPro" id="IPR029016">
    <property type="entry name" value="GAF-like_dom_sf"/>
</dbReference>
<dbReference type="Proteomes" id="UP001243757">
    <property type="component" value="Unassembled WGS sequence"/>
</dbReference>
<evidence type="ECO:0000313" key="4">
    <source>
        <dbReference type="Proteomes" id="UP001243757"/>
    </source>
</evidence>
<reference evidence="3 4" key="1">
    <citation type="submission" date="2023-05" db="EMBL/GenBank/DDBJ databases">
        <title>Pseudodonghicola sp. nov.</title>
        <authorList>
            <person name="Huang J."/>
        </authorList>
    </citation>
    <scope>NUCLEOTIDE SEQUENCE [LARGE SCALE GENOMIC DNA]</scope>
    <source>
        <strain evidence="3 4">IC7</strain>
    </source>
</reference>
<dbReference type="SUPFAM" id="SSF46689">
    <property type="entry name" value="Homeodomain-like"/>
    <property type="match status" value="1"/>
</dbReference>
<protein>
    <submittedName>
        <fullName evidence="3">Helix-turn-helix domain-containing protein</fullName>
    </submittedName>
</protein>
<dbReference type="InterPro" id="IPR009057">
    <property type="entry name" value="Homeodomain-like_sf"/>
</dbReference>
<dbReference type="EMBL" id="JASNJD010000001">
    <property type="protein sequence ID" value="MDK3016503.1"/>
    <property type="molecule type" value="Genomic_DNA"/>
</dbReference>
<name>A0ABT7EW07_9RHOB</name>
<dbReference type="Gene3D" id="3.30.450.40">
    <property type="match status" value="1"/>
</dbReference>
<feature type="domain" description="DNA binding HTH" evidence="2">
    <location>
        <begin position="292"/>
        <end position="321"/>
    </location>
</feature>
<dbReference type="RefSeq" id="WP_284479314.1">
    <property type="nucleotide sequence ID" value="NZ_JASNJD010000001.1"/>
</dbReference>
<evidence type="ECO:0000259" key="1">
    <source>
        <dbReference type="Pfam" id="PF01590"/>
    </source>
</evidence>
<accession>A0ABT7EW07</accession>
<evidence type="ECO:0000259" key="2">
    <source>
        <dbReference type="Pfam" id="PF02954"/>
    </source>
</evidence>
<organism evidence="3 4">
    <name type="scientific">Pseudodonghicola flavimaris</name>
    <dbReference type="NCBI Taxonomy" id="3050036"/>
    <lineage>
        <taxon>Bacteria</taxon>
        <taxon>Pseudomonadati</taxon>
        <taxon>Pseudomonadota</taxon>
        <taxon>Alphaproteobacteria</taxon>
        <taxon>Rhodobacterales</taxon>
        <taxon>Paracoccaceae</taxon>
        <taxon>Pseudodonghicola</taxon>
    </lineage>
</organism>
<dbReference type="Pfam" id="PF01590">
    <property type="entry name" value="GAF"/>
    <property type="match status" value="1"/>
</dbReference>
<dbReference type="InterPro" id="IPR003018">
    <property type="entry name" value="GAF"/>
</dbReference>
<comment type="caution">
    <text evidence="3">The sequence shown here is derived from an EMBL/GenBank/DDBJ whole genome shotgun (WGS) entry which is preliminary data.</text>
</comment>